<keyword evidence="3" id="KW-1185">Reference proteome</keyword>
<dbReference type="Gene3D" id="1.20.120.1630">
    <property type="match status" value="1"/>
</dbReference>
<dbReference type="PANTHER" id="PTHR32251">
    <property type="entry name" value="3-OXO-5-ALPHA-STEROID 4-DEHYDROGENASE"/>
    <property type="match status" value="1"/>
</dbReference>
<dbReference type="InterPro" id="IPR010721">
    <property type="entry name" value="UstE-like"/>
</dbReference>
<proteinExistence type="predicted"/>
<sequence length="287" mass="32156">MPVFSRILPSLVSAYGLQAALAAIFVPQANEKYYDLGGAFGFLSTTFISLYYPSLKDKFYIGKPGPLPRLTSFAPRQLLLSACLGIWSIRLGSYLAQRAIKAGGDSRFDEVKHQPGKFTFFWFAQATWIFVVGFPVYLANSLPAHLNPALGPRDYISLGIFASSFLFEVIADRQKAAWRAAKDNKEHDEKFITRGLWSISRHPNYAGEIGIWAGIWALSTNSLQSVYFPRYTPVFALASPALTYCLLRYVSGVPPLEKSGNKRFGNDPKYLEYKRNTPVLFPWGPKD</sequence>
<dbReference type="VEuPathDB" id="FungiDB:BD410DRAFT_815480"/>
<dbReference type="GO" id="GO:0016020">
    <property type="term" value="C:membrane"/>
    <property type="evidence" value="ECO:0007669"/>
    <property type="project" value="TreeGrafter"/>
</dbReference>
<dbReference type="PANTHER" id="PTHR32251:SF17">
    <property type="entry name" value="STEROID 5-ALPHA REDUCTASE C-TERMINAL DOMAIN-CONTAINING PROTEIN"/>
    <property type="match status" value="1"/>
</dbReference>
<feature type="transmembrane region" description="Helical" evidence="1">
    <location>
        <begin position="155"/>
        <end position="171"/>
    </location>
</feature>
<evidence type="ECO:0000256" key="1">
    <source>
        <dbReference type="SAM" id="Phobius"/>
    </source>
</evidence>
<dbReference type="EMBL" id="ML170185">
    <property type="protein sequence ID" value="TDL20775.1"/>
    <property type="molecule type" value="Genomic_DNA"/>
</dbReference>
<gene>
    <name evidence="2" type="ORF">BD410DRAFT_815480</name>
</gene>
<reference evidence="2 3" key="1">
    <citation type="submission" date="2018-06" db="EMBL/GenBank/DDBJ databases">
        <title>A transcriptomic atlas of mushroom development highlights an independent origin of complex multicellularity.</title>
        <authorList>
            <consortium name="DOE Joint Genome Institute"/>
            <person name="Krizsan K."/>
            <person name="Almasi E."/>
            <person name="Merenyi Z."/>
            <person name="Sahu N."/>
            <person name="Viragh M."/>
            <person name="Koszo T."/>
            <person name="Mondo S."/>
            <person name="Kiss B."/>
            <person name="Balint B."/>
            <person name="Kues U."/>
            <person name="Barry K."/>
            <person name="Hegedus J.C."/>
            <person name="Henrissat B."/>
            <person name="Johnson J."/>
            <person name="Lipzen A."/>
            <person name="Ohm R."/>
            <person name="Nagy I."/>
            <person name="Pangilinan J."/>
            <person name="Yan J."/>
            <person name="Xiong Y."/>
            <person name="Grigoriev I.V."/>
            <person name="Hibbett D.S."/>
            <person name="Nagy L.G."/>
        </authorList>
    </citation>
    <scope>NUCLEOTIDE SEQUENCE [LARGE SCALE GENOMIC DNA]</scope>
    <source>
        <strain evidence="2 3">SZMC22713</strain>
    </source>
</reference>
<keyword evidence="1" id="KW-0812">Transmembrane</keyword>
<organism evidence="2 3">
    <name type="scientific">Rickenella mellea</name>
    <dbReference type="NCBI Taxonomy" id="50990"/>
    <lineage>
        <taxon>Eukaryota</taxon>
        <taxon>Fungi</taxon>
        <taxon>Dikarya</taxon>
        <taxon>Basidiomycota</taxon>
        <taxon>Agaricomycotina</taxon>
        <taxon>Agaricomycetes</taxon>
        <taxon>Hymenochaetales</taxon>
        <taxon>Rickenellaceae</taxon>
        <taxon>Rickenella</taxon>
    </lineage>
</organism>
<feature type="transmembrane region" description="Helical" evidence="1">
    <location>
        <begin position="33"/>
        <end position="52"/>
    </location>
</feature>
<protein>
    <submittedName>
        <fullName evidence="2">DUF1295-domain-containing protein</fullName>
    </submittedName>
</protein>
<feature type="transmembrane region" description="Helical" evidence="1">
    <location>
        <begin position="118"/>
        <end position="139"/>
    </location>
</feature>
<evidence type="ECO:0000313" key="3">
    <source>
        <dbReference type="Proteomes" id="UP000294933"/>
    </source>
</evidence>
<dbReference type="PROSITE" id="PS50244">
    <property type="entry name" value="S5A_REDUCTASE"/>
    <property type="match status" value="1"/>
</dbReference>
<accession>A0A4Y7Q050</accession>
<keyword evidence="1" id="KW-1133">Transmembrane helix</keyword>
<name>A0A4Y7Q050_9AGAM</name>
<dbReference type="AlphaFoldDB" id="A0A4Y7Q050"/>
<dbReference type="Proteomes" id="UP000294933">
    <property type="component" value="Unassembled WGS sequence"/>
</dbReference>
<evidence type="ECO:0000313" key="2">
    <source>
        <dbReference type="EMBL" id="TDL20775.1"/>
    </source>
</evidence>
<keyword evidence="1" id="KW-0472">Membrane</keyword>
<dbReference type="Pfam" id="PF06966">
    <property type="entry name" value="DUF1295"/>
    <property type="match status" value="1"/>
</dbReference>
<dbReference type="OrthoDB" id="67965at2759"/>
<feature type="transmembrane region" description="Helical" evidence="1">
    <location>
        <begin position="6"/>
        <end position="26"/>
    </location>
</feature>